<proteinExistence type="predicted"/>
<comment type="caution">
    <text evidence="2">The sequence shown here is derived from an EMBL/GenBank/DDBJ whole genome shotgun (WGS) entry which is preliminary data.</text>
</comment>
<keyword evidence="1" id="KW-0732">Signal</keyword>
<feature type="signal peptide" evidence="1">
    <location>
        <begin position="1"/>
        <end position="24"/>
    </location>
</feature>
<name>A0A9N8HDI6_9STRA</name>
<protein>
    <submittedName>
        <fullName evidence="2">Uncharacterized protein</fullName>
    </submittedName>
</protein>
<evidence type="ECO:0000313" key="2">
    <source>
        <dbReference type="EMBL" id="CAB9506278.1"/>
    </source>
</evidence>
<evidence type="ECO:0000313" key="3">
    <source>
        <dbReference type="Proteomes" id="UP001153069"/>
    </source>
</evidence>
<organism evidence="2 3">
    <name type="scientific">Seminavis robusta</name>
    <dbReference type="NCBI Taxonomy" id="568900"/>
    <lineage>
        <taxon>Eukaryota</taxon>
        <taxon>Sar</taxon>
        <taxon>Stramenopiles</taxon>
        <taxon>Ochrophyta</taxon>
        <taxon>Bacillariophyta</taxon>
        <taxon>Bacillariophyceae</taxon>
        <taxon>Bacillariophycidae</taxon>
        <taxon>Naviculales</taxon>
        <taxon>Naviculaceae</taxon>
        <taxon>Seminavis</taxon>
    </lineage>
</organism>
<dbReference type="EMBL" id="CAICTM010000260">
    <property type="protein sequence ID" value="CAB9506278.1"/>
    <property type="molecule type" value="Genomic_DNA"/>
</dbReference>
<reference evidence="2" key="1">
    <citation type="submission" date="2020-06" db="EMBL/GenBank/DDBJ databases">
        <authorList>
            <consortium name="Plant Systems Biology data submission"/>
        </authorList>
    </citation>
    <scope>NUCLEOTIDE SEQUENCE</scope>
    <source>
        <strain evidence="2">D6</strain>
    </source>
</reference>
<dbReference type="PANTHER" id="PTHR36018:SF1">
    <property type="entry name" value="OS09G0481800 PROTEIN"/>
    <property type="match status" value="1"/>
</dbReference>
<sequence length="209" mass="23424">MSNQHSIARVAAFLLLQLLHGTSGWTVSRHHTTRSSTRLLFANIYDDWRSDAVVDTMPLDEENVRMCLEEFVESDYGNQMFGCHELPASYGITGEIEFVEVAGPEVILTLDGAFWHRRETVLGRAAMWLNARMPEITHVTVADESELEDFENIVDELSGEVLYVKDKRSEDFNGDRGTMEYQGIDPDMRGPFPQGVGGLRPGGSMINPA</sequence>
<accession>A0A9N8HDI6</accession>
<keyword evidence="3" id="KW-1185">Reference proteome</keyword>
<dbReference type="Proteomes" id="UP001153069">
    <property type="component" value="Unassembled WGS sequence"/>
</dbReference>
<gene>
    <name evidence="2" type="ORF">SEMRO_261_G101760.1</name>
</gene>
<dbReference type="OrthoDB" id="446939at2759"/>
<dbReference type="PANTHER" id="PTHR36018">
    <property type="entry name" value="OS09G0481800 PROTEIN"/>
    <property type="match status" value="1"/>
</dbReference>
<dbReference type="AlphaFoldDB" id="A0A9N8HDI6"/>
<evidence type="ECO:0000256" key="1">
    <source>
        <dbReference type="SAM" id="SignalP"/>
    </source>
</evidence>
<feature type="chain" id="PRO_5040509214" evidence="1">
    <location>
        <begin position="25"/>
        <end position="209"/>
    </location>
</feature>